<proteinExistence type="predicted"/>
<accession>A0A1E3PIR5</accession>
<protein>
    <recommendedName>
        <fullName evidence="4">AB hydrolase-1 domain-containing protein</fullName>
    </recommendedName>
</protein>
<dbReference type="Gene3D" id="3.40.50.1820">
    <property type="entry name" value="alpha/beta hydrolase"/>
    <property type="match status" value="1"/>
</dbReference>
<dbReference type="Proteomes" id="UP000095009">
    <property type="component" value="Unassembled WGS sequence"/>
</dbReference>
<organism evidence="2 3">
    <name type="scientific">Nadsonia fulvescens var. elongata DSM 6958</name>
    <dbReference type="NCBI Taxonomy" id="857566"/>
    <lineage>
        <taxon>Eukaryota</taxon>
        <taxon>Fungi</taxon>
        <taxon>Dikarya</taxon>
        <taxon>Ascomycota</taxon>
        <taxon>Saccharomycotina</taxon>
        <taxon>Dipodascomycetes</taxon>
        <taxon>Dipodascales</taxon>
        <taxon>Dipodascales incertae sedis</taxon>
        <taxon>Nadsonia</taxon>
    </lineage>
</organism>
<feature type="region of interest" description="Disordered" evidence="1">
    <location>
        <begin position="65"/>
        <end position="89"/>
    </location>
</feature>
<sequence>MDASSFVMTESSQQQLPSDREATPPNRQVFQLQPETILSSEKSFYISSVHTFVYGIDELSSGCGNSSGVRSTAGGTFYPPRETSPQSKPPQHIDEIAMLHLVHPRLQNYSYTKILAHELLHRYRTLTRSSVKMIALTYDIRNHGTRTTHAASNREWSEDNLTHAQDMSSIMDGSSLDLNLVMKYLPTYLPFECNRISHIIAGVSLGGHITWRSVLDCDSEKYNLVGIAPIIGSPYQTGLLLDRLLVQSGRLAERDRLFEELKTTSRACFDLSYEELCAICFDSCDDLTLRRKWPRELHRLLSHSDKLIFDTICTSLKIFILNGADDTLVPSSFSDDWIKHRQNSQDPLAKQNLKVFVQPGVGHLCTNEMVKLVSEWLVSLFK</sequence>
<feature type="compositionally biased region" description="Polar residues" evidence="1">
    <location>
        <begin position="1"/>
        <end position="17"/>
    </location>
</feature>
<feature type="region of interest" description="Disordered" evidence="1">
    <location>
        <begin position="1"/>
        <end position="26"/>
    </location>
</feature>
<dbReference type="PANTHER" id="PTHR47381:SF3">
    <property type="entry name" value="ALPHA_BETA-HYDROLASES SUPERFAMILY PROTEIN"/>
    <property type="match status" value="1"/>
</dbReference>
<dbReference type="SUPFAM" id="SSF53474">
    <property type="entry name" value="alpha/beta-Hydrolases"/>
    <property type="match status" value="1"/>
</dbReference>
<evidence type="ECO:0000313" key="2">
    <source>
        <dbReference type="EMBL" id="ODQ65309.1"/>
    </source>
</evidence>
<name>A0A1E3PIR5_9ASCO</name>
<evidence type="ECO:0000313" key="3">
    <source>
        <dbReference type="Proteomes" id="UP000095009"/>
    </source>
</evidence>
<dbReference type="PANTHER" id="PTHR47381">
    <property type="entry name" value="ALPHA/BETA-HYDROLASES SUPERFAMILY PROTEIN"/>
    <property type="match status" value="1"/>
</dbReference>
<dbReference type="AlphaFoldDB" id="A0A1E3PIR5"/>
<dbReference type="STRING" id="857566.A0A1E3PIR5"/>
<feature type="compositionally biased region" description="Polar residues" evidence="1">
    <location>
        <begin position="65"/>
        <end position="74"/>
    </location>
</feature>
<dbReference type="OrthoDB" id="2152248at2759"/>
<dbReference type="InterPro" id="IPR029058">
    <property type="entry name" value="AB_hydrolase_fold"/>
</dbReference>
<evidence type="ECO:0000256" key="1">
    <source>
        <dbReference type="SAM" id="MobiDB-lite"/>
    </source>
</evidence>
<evidence type="ECO:0008006" key="4">
    <source>
        <dbReference type="Google" id="ProtNLM"/>
    </source>
</evidence>
<reference evidence="2 3" key="1">
    <citation type="journal article" date="2016" name="Proc. Natl. Acad. Sci. U.S.A.">
        <title>Comparative genomics of biotechnologically important yeasts.</title>
        <authorList>
            <person name="Riley R."/>
            <person name="Haridas S."/>
            <person name="Wolfe K.H."/>
            <person name="Lopes M.R."/>
            <person name="Hittinger C.T."/>
            <person name="Goeker M."/>
            <person name="Salamov A.A."/>
            <person name="Wisecaver J.H."/>
            <person name="Long T.M."/>
            <person name="Calvey C.H."/>
            <person name="Aerts A.L."/>
            <person name="Barry K.W."/>
            <person name="Choi C."/>
            <person name="Clum A."/>
            <person name="Coughlan A.Y."/>
            <person name="Deshpande S."/>
            <person name="Douglass A.P."/>
            <person name="Hanson S.J."/>
            <person name="Klenk H.-P."/>
            <person name="LaButti K.M."/>
            <person name="Lapidus A."/>
            <person name="Lindquist E.A."/>
            <person name="Lipzen A.M."/>
            <person name="Meier-Kolthoff J.P."/>
            <person name="Ohm R.A."/>
            <person name="Otillar R.P."/>
            <person name="Pangilinan J.L."/>
            <person name="Peng Y."/>
            <person name="Rokas A."/>
            <person name="Rosa C.A."/>
            <person name="Scheuner C."/>
            <person name="Sibirny A.A."/>
            <person name="Slot J.C."/>
            <person name="Stielow J.B."/>
            <person name="Sun H."/>
            <person name="Kurtzman C.P."/>
            <person name="Blackwell M."/>
            <person name="Grigoriev I.V."/>
            <person name="Jeffries T.W."/>
        </authorList>
    </citation>
    <scope>NUCLEOTIDE SEQUENCE [LARGE SCALE GENOMIC DNA]</scope>
    <source>
        <strain evidence="2 3">DSM 6958</strain>
    </source>
</reference>
<keyword evidence="3" id="KW-1185">Reference proteome</keyword>
<gene>
    <name evidence="2" type="ORF">NADFUDRAFT_47012</name>
</gene>
<dbReference type="EMBL" id="KV454410">
    <property type="protein sequence ID" value="ODQ65309.1"/>
    <property type="molecule type" value="Genomic_DNA"/>
</dbReference>